<dbReference type="RefSeq" id="WP_108559799.1">
    <property type="nucleotide sequence ID" value="NZ_MUXE01000012.1"/>
</dbReference>
<sequence length="173" mass="20212">MALTSLEVLDTAIKIGFGSIITLLGTYIVTKINHNHEYKKDKNNRFFNSLEEISKLIEECTHISLKYWALVNESISKKSSFKPHREEELSKVEIELFHSFKNLTVAESKLMLLGLKEEASLLREYGMTLSKLRGKFFKGNEDITVENMRDIREEILKKRETLFYNLSKIYNEN</sequence>
<dbReference type="EMBL" id="MUXE01000012">
    <property type="protein sequence ID" value="PUE63944.1"/>
    <property type="molecule type" value="Genomic_DNA"/>
</dbReference>
<dbReference type="OrthoDB" id="6197127at2"/>
<feature type="transmembrane region" description="Helical" evidence="1">
    <location>
        <begin position="12"/>
        <end position="30"/>
    </location>
</feature>
<proteinExistence type="predicted"/>
<protein>
    <submittedName>
        <fullName evidence="2">Uncharacterized protein</fullName>
    </submittedName>
</protein>
<keyword evidence="3" id="KW-1185">Reference proteome</keyword>
<evidence type="ECO:0000256" key="1">
    <source>
        <dbReference type="SAM" id="Phobius"/>
    </source>
</evidence>
<dbReference type="Proteomes" id="UP000251135">
    <property type="component" value="Unassembled WGS sequence"/>
</dbReference>
<reference evidence="2 3" key="1">
    <citation type="submission" date="2017-02" db="EMBL/GenBank/DDBJ databases">
        <title>Arcobacter caeni sp. nov, a new Arcobacter species isolated from reclaimed water.</title>
        <authorList>
            <person name="Figueras M.J."/>
            <person name="Perez-Cataluna A."/>
            <person name="Salas-Masso N."/>
        </authorList>
    </citation>
    <scope>NUCLEOTIDE SEQUENCE [LARGE SCALE GENOMIC DNA]</scope>
    <source>
        <strain evidence="2 3">RW17-10</strain>
    </source>
</reference>
<keyword evidence="1" id="KW-0472">Membrane</keyword>
<evidence type="ECO:0000313" key="3">
    <source>
        <dbReference type="Proteomes" id="UP000251135"/>
    </source>
</evidence>
<accession>A0A363CY24</accession>
<dbReference type="AlphaFoldDB" id="A0A363CY24"/>
<name>A0A363CY24_9BACT</name>
<evidence type="ECO:0000313" key="2">
    <source>
        <dbReference type="EMBL" id="PUE63944.1"/>
    </source>
</evidence>
<keyword evidence="1" id="KW-1133">Transmembrane helix</keyword>
<organism evidence="2 3">
    <name type="scientific">Arcobacter caeni</name>
    <dbReference type="NCBI Taxonomy" id="1912877"/>
    <lineage>
        <taxon>Bacteria</taxon>
        <taxon>Pseudomonadati</taxon>
        <taxon>Campylobacterota</taxon>
        <taxon>Epsilonproteobacteria</taxon>
        <taxon>Campylobacterales</taxon>
        <taxon>Arcobacteraceae</taxon>
        <taxon>Arcobacter</taxon>
    </lineage>
</organism>
<keyword evidence="1" id="KW-0812">Transmembrane</keyword>
<gene>
    <name evidence="2" type="ORF">B0174_08815</name>
</gene>
<comment type="caution">
    <text evidence="2">The sequence shown here is derived from an EMBL/GenBank/DDBJ whole genome shotgun (WGS) entry which is preliminary data.</text>
</comment>